<dbReference type="InterPro" id="IPR010376">
    <property type="entry name" value="GBBH-like_N"/>
</dbReference>
<feature type="compositionally biased region" description="Polar residues" evidence="7">
    <location>
        <begin position="71"/>
        <end position="89"/>
    </location>
</feature>
<dbReference type="GO" id="GO:0046872">
    <property type="term" value="F:metal ion binding"/>
    <property type="evidence" value="ECO:0007669"/>
    <property type="project" value="UniProtKB-KW"/>
</dbReference>
<organism evidence="10 11">
    <name type="scientific">Arthroderma otae (strain ATCC MYA-4605 / CBS 113480)</name>
    <name type="common">Microsporum canis</name>
    <dbReference type="NCBI Taxonomy" id="554155"/>
    <lineage>
        <taxon>Eukaryota</taxon>
        <taxon>Fungi</taxon>
        <taxon>Dikarya</taxon>
        <taxon>Ascomycota</taxon>
        <taxon>Pezizomycotina</taxon>
        <taxon>Eurotiomycetes</taxon>
        <taxon>Eurotiomycetidae</taxon>
        <taxon>Onygenales</taxon>
        <taxon>Arthrodermataceae</taxon>
        <taxon>Microsporum</taxon>
    </lineage>
</organism>
<feature type="domain" description="TauD/TfdA-like" evidence="8">
    <location>
        <begin position="245"/>
        <end position="492"/>
    </location>
</feature>
<dbReference type="HOGENOM" id="CLU_021859_0_0_1"/>
<dbReference type="eggNOG" id="KOG3888">
    <property type="taxonomic scope" value="Eukaryota"/>
</dbReference>
<dbReference type="PANTHER" id="PTHR10696:SF25">
    <property type="entry name" value="OXIDOREDUCTASE AIM17-RELATED"/>
    <property type="match status" value="1"/>
</dbReference>
<dbReference type="InterPro" id="IPR003819">
    <property type="entry name" value="TauD/TfdA-like"/>
</dbReference>
<dbReference type="GeneID" id="9225743"/>
<feature type="region of interest" description="Disordered" evidence="7">
    <location>
        <begin position="46"/>
        <end position="89"/>
    </location>
</feature>
<dbReference type="EMBL" id="DS995707">
    <property type="protein sequence ID" value="EEQ34620.1"/>
    <property type="molecule type" value="Genomic_DNA"/>
</dbReference>
<evidence type="ECO:0000256" key="5">
    <source>
        <dbReference type="ARBA" id="ARBA00023002"/>
    </source>
</evidence>
<evidence type="ECO:0000256" key="2">
    <source>
        <dbReference type="ARBA" id="ARBA00008654"/>
    </source>
</evidence>
<dbReference type="GO" id="GO:0016706">
    <property type="term" value="F:2-oxoglutarate-dependent dioxygenase activity"/>
    <property type="evidence" value="ECO:0007669"/>
    <property type="project" value="UniProtKB-ARBA"/>
</dbReference>
<evidence type="ECO:0000259" key="8">
    <source>
        <dbReference type="Pfam" id="PF02668"/>
    </source>
</evidence>
<dbReference type="InterPro" id="IPR038492">
    <property type="entry name" value="GBBH-like_N_sf"/>
</dbReference>
<keyword evidence="3" id="KW-0479">Metal-binding</keyword>
<evidence type="ECO:0000259" key="9">
    <source>
        <dbReference type="Pfam" id="PF06155"/>
    </source>
</evidence>
<name>C5FYM2_ARTOC</name>
<dbReference type="OrthoDB" id="406634at2759"/>
<dbReference type="AlphaFoldDB" id="C5FYM2"/>
<dbReference type="InterPro" id="IPR050411">
    <property type="entry name" value="AlphaKG_dependent_hydroxylases"/>
</dbReference>
<proteinExistence type="inferred from homology"/>
<feature type="domain" description="Gamma-butyrobetaine hydroxylase-like N-terminal" evidence="9">
    <location>
        <begin position="140"/>
        <end position="198"/>
    </location>
</feature>
<dbReference type="SUPFAM" id="SSF51197">
    <property type="entry name" value="Clavaminate synthase-like"/>
    <property type="match status" value="1"/>
</dbReference>
<dbReference type="GO" id="GO:0005739">
    <property type="term" value="C:mitochondrion"/>
    <property type="evidence" value="ECO:0007669"/>
    <property type="project" value="TreeGrafter"/>
</dbReference>
<dbReference type="Proteomes" id="UP000002035">
    <property type="component" value="Unassembled WGS sequence"/>
</dbReference>
<protein>
    <submittedName>
        <fullName evidence="10">Mitochondrial protein</fullName>
    </submittedName>
</protein>
<dbReference type="CDD" id="cd00250">
    <property type="entry name" value="CAS_like"/>
    <property type="match status" value="1"/>
</dbReference>
<dbReference type="Pfam" id="PF06155">
    <property type="entry name" value="GBBH-like_N"/>
    <property type="match status" value="1"/>
</dbReference>
<dbReference type="Gene3D" id="3.30.2020.30">
    <property type="match status" value="1"/>
</dbReference>
<sequence>MFVAGSRALRLACRSTRTNFPQAQLVLASYPLQALAVPRYYTSSSSAIAESRKPVDESGLPGHDGAKLVPDSNSSPVSTHNVTVRTEAQTPSKNGVIRFVTSGSWETVRKPTRRVARPRSSPDTRDQWRNRVSHIPVEVNGKQFLFESAHLRDSCACPRCIHPSTKQRTFETAQIPREIFAKKLHMEKDSLIIEWGNDIEGFEGHTSTFSTGYLQTLTKVEWSFRPADPASYWDNSKFQKTNHWISYDDYMNNDKEFRSAMAQLSRYGLLFLKGVPEDTESVSRIATRIGPVKNTFYGSTWDVRNIPNPKNVAYTNVDLGFHMDLLYLVQPPGLQFLHCMKNELPGGESLFADSFHAAKILRKTSREQFNLLTKAWMTWGYNNDDQIYSATRRVINVVSQFPGTIKDINYSPPFQMPFWNSRPGEPGSLCTRVAAALNSFKSILEDKRNIFELKMKPGECVIFQNRRVVHARRAFGDTDSQPGGDRWLRGCYIDSDVAASKFKTLKV</sequence>
<keyword evidence="11" id="KW-1185">Reference proteome</keyword>
<dbReference type="VEuPathDB" id="FungiDB:MCYG_07439"/>
<comment type="cofactor">
    <cofactor evidence="1">
        <name>Fe(2+)</name>
        <dbReference type="ChEBI" id="CHEBI:29033"/>
    </cofactor>
</comment>
<accession>C5FYM2</accession>
<evidence type="ECO:0000313" key="11">
    <source>
        <dbReference type="Proteomes" id="UP000002035"/>
    </source>
</evidence>
<evidence type="ECO:0000256" key="4">
    <source>
        <dbReference type="ARBA" id="ARBA00022964"/>
    </source>
</evidence>
<dbReference type="RefSeq" id="XP_002843656.1">
    <property type="nucleotide sequence ID" value="XM_002843610.1"/>
</dbReference>
<evidence type="ECO:0000256" key="3">
    <source>
        <dbReference type="ARBA" id="ARBA00022723"/>
    </source>
</evidence>
<keyword evidence="5" id="KW-0560">Oxidoreductase</keyword>
<dbReference type="Gene3D" id="3.60.130.10">
    <property type="entry name" value="Clavaminate synthase-like"/>
    <property type="match status" value="1"/>
</dbReference>
<evidence type="ECO:0000256" key="6">
    <source>
        <dbReference type="ARBA" id="ARBA00023004"/>
    </source>
</evidence>
<evidence type="ECO:0000256" key="1">
    <source>
        <dbReference type="ARBA" id="ARBA00001954"/>
    </source>
</evidence>
<reference evidence="11" key="1">
    <citation type="journal article" date="2012" name="MBio">
        <title>Comparative genome analysis of Trichophyton rubrum and related dermatophytes reveals candidate genes involved in infection.</title>
        <authorList>
            <person name="Martinez D.A."/>
            <person name="Oliver B.G."/>
            <person name="Graeser Y."/>
            <person name="Goldberg J.M."/>
            <person name="Li W."/>
            <person name="Martinez-Rossi N.M."/>
            <person name="Monod M."/>
            <person name="Shelest E."/>
            <person name="Barton R.C."/>
            <person name="Birch E."/>
            <person name="Brakhage A.A."/>
            <person name="Chen Z."/>
            <person name="Gurr S.J."/>
            <person name="Heiman D."/>
            <person name="Heitman J."/>
            <person name="Kosti I."/>
            <person name="Rossi A."/>
            <person name="Saif S."/>
            <person name="Samalova M."/>
            <person name="Saunders C.W."/>
            <person name="Shea T."/>
            <person name="Summerbell R.C."/>
            <person name="Xu J."/>
            <person name="Young S."/>
            <person name="Zeng Q."/>
            <person name="Birren B.W."/>
            <person name="Cuomo C.A."/>
            <person name="White T.C."/>
        </authorList>
    </citation>
    <scope>NUCLEOTIDE SEQUENCE [LARGE SCALE GENOMIC DNA]</scope>
    <source>
        <strain evidence="11">ATCC MYA-4605 / CBS 113480</strain>
    </source>
</reference>
<dbReference type="InterPro" id="IPR042098">
    <property type="entry name" value="TauD-like_sf"/>
</dbReference>
<gene>
    <name evidence="10" type="ORF">MCYG_07439</name>
</gene>
<keyword evidence="4" id="KW-0223">Dioxygenase</keyword>
<dbReference type="OMA" id="VHITWPN"/>
<dbReference type="PANTHER" id="PTHR10696">
    <property type="entry name" value="GAMMA-BUTYROBETAINE HYDROXYLASE-RELATED"/>
    <property type="match status" value="1"/>
</dbReference>
<evidence type="ECO:0000256" key="7">
    <source>
        <dbReference type="SAM" id="MobiDB-lite"/>
    </source>
</evidence>
<keyword evidence="6" id="KW-0408">Iron</keyword>
<dbReference type="GO" id="GO:0045329">
    <property type="term" value="P:carnitine biosynthetic process"/>
    <property type="evidence" value="ECO:0007669"/>
    <property type="project" value="TreeGrafter"/>
</dbReference>
<dbReference type="Pfam" id="PF02668">
    <property type="entry name" value="TauD"/>
    <property type="match status" value="1"/>
</dbReference>
<comment type="similarity">
    <text evidence="2">Belongs to the gamma-BBH/TMLD family.</text>
</comment>
<dbReference type="STRING" id="554155.C5FYM2"/>
<evidence type="ECO:0000313" key="10">
    <source>
        <dbReference type="EMBL" id="EEQ34620.1"/>
    </source>
</evidence>